<proteinExistence type="predicted"/>
<accession>A0AAW1TT34</accession>
<organism evidence="1 2">
    <name type="scientific">Henosepilachna vigintioctopunctata</name>
    <dbReference type="NCBI Taxonomy" id="420089"/>
    <lineage>
        <taxon>Eukaryota</taxon>
        <taxon>Metazoa</taxon>
        <taxon>Ecdysozoa</taxon>
        <taxon>Arthropoda</taxon>
        <taxon>Hexapoda</taxon>
        <taxon>Insecta</taxon>
        <taxon>Pterygota</taxon>
        <taxon>Neoptera</taxon>
        <taxon>Endopterygota</taxon>
        <taxon>Coleoptera</taxon>
        <taxon>Polyphaga</taxon>
        <taxon>Cucujiformia</taxon>
        <taxon>Coccinelloidea</taxon>
        <taxon>Coccinellidae</taxon>
        <taxon>Epilachninae</taxon>
        <taxon>Epilachnini</taxon>
        <taxon>Henosepilachna</taxon>
    </lineage>
</organism>
<sequence>MIHLALLLQKKFAYWSSSSRRNYYPTGVGGTKQDIINRLSSLVLHTKTDENTHRNTRKPRGIIRTGKGGKLSIKGIKLLGHIQVCKLDPSLTENQMVNYLRENGFGDVHCVKLQSRRPDEYSSFRISGPREEIELLKNPTMWHLGSRINPFLF</sequence>
<name>A0AAW1TT34_9CUCU</name>
<comment type="caution">
    <text evidence="1">The sequence shown here is derived from an EMBL/GenBank/DDBJ whole genome shotgun (WGS) entry which is preliminary data.</text>
</comment>
<reference evidence="1 2" key="1">
    <citation type="submission" date="2023-03" db="EMBL/GenBank/DDBJ databases">
        <title>Genome insight into feeding habits of ladybird beetles.</title>
        <authorList>
            <person name="Li H.-S."/>
            <person name="Huang Y.-H."/>
            <person name="Pang H."/>
        </authorList>
    </citation>
    <scope>NUCLEOTIDE SEQUENCE [LARGE SCALE GENOMIC DNA]</scope>
    <source>
        <strain evidence="1">SYSU_2023b</strain>
        <tissue evidence="1">Whole body</tissue>
    </source>
</reference>
<protein>
    <submittedName>
        <fullName evidence="1">Uncharacterized protein</fullName>
    </submittedName>
</protein>
<keyword evidence="2" id="KW-1185">Reference proteome</keyword>
<dbReference type="EMBL" id="JARQZJ010000006">
    <property type="protein sequence ID" value="KAK9871477.1"/>
    <property type="molecule type" value="Genomic_DNA"/>
</dbReference>
<dbReference type="AlphaFoldDB" id="A0AAW1TT34"/>
<evidence type="ECO:0000313" key="1">
    <source>
        <dbReference type="EMBL" id="KAK9871477.1"/>
    </source>
</evidence>
<dbReference type="Proteomes" id="UP001431783">
    <property type="component" value="Unassembled WGS sequence"/>
</dbReference>
<gene>
    <name evidence="1" type="ORF">WA026_012851</name>
</gene>
<evidence type="ECO:0000313" key="2">
    <source>
        <dbReference type="Proteomes" id="UP001431783"/>
    </source>
</evidence>